<dbReference type="SUPFAM" id="SSF89447">
    <property type="entry name" value="AbrB/MazE/MraZ-like"/>
    <property type="match status" value="1"/>
</dbReference>
<reference evidence="4" key="1">
    <citation type="submission" date="2015-10" db="EMBL/GenBank/DDBJ databases">
        <authorList>
            <person name="Lehtovirta-Morley L.E."/>
            <person name="Vieille C."/>
        </authorList>
    </citation>
    <scope>NUCLEOTIDE SEQUENCE [LARGE SCALE GENOMIC DNA]</scope>
</reference>
<name>A0A128A5N5_9ARCH</name>
<dbReference type="AlphaFoldDB" id="A0A128A5N5"/>
<evidence type="ECO:0000313" key="3">
    <source>
        <dbReference type="EMBL" id="CUR52641.1"/>
    </source>
</evidence>
<evidence type="ECO:0000259" key="2">
    <source>
        <dbReference type="SMART" id="SM00966"/>
    </source>
</evidence>
<protein>
    <submittedName>
        <fullName evidence="3">Transcriptional regulator AbrB</fullName>
    </submittedName>
</protein>
<organism evidence="3 4">
    <name type="scientific">Nitrosotalea devaniterrae</name>
    <dbReference type="NCBI Taxonomy" id="1078905"/>
    <lineage>
        <taxon>Archaea</taxon>
        <taxon>Nitrososphaerota</taxon>
        <taxon>Nitrososphaeria</taxon>
        <taxon>Nitrosotaleales</taxon>
        <taxon>Nitrosotaleaceae</taxon>
        <taxon>Nitrosotalea</taxon>
    </lineage>
</organism>
<feature type="region of interest" description="Disordered" evidence="1">
    <location>
        <begin position="50"/>
        <end position="74"/>
    </location>
</feature>
<evidence type="ECO:0000256" key="1">
    <source>
        <dbReference type="SAM" id="MobiDB-lite"/>
    </source>
</evidence>
<evidence type="ECO:0000313" key="4">
    <source>
        <dbReference type="Proteomes" id="UP000196239"/>
    </source>
</evidence>
<dbReference type="Proteomes" id="UP000196239">
    <property type="component" value="Chromosome 1"/>
</dbReference>
<sequence>MTENIFLRKVGRIKKSLYVNIPSKIAKTLDITKGSSLYVIVQDDKVILSKNPEDVTPDTDQSRPSLESGTRTDNEIKKDKRLELLLKDGYEW</sequence>
<accession>A0A128A5N5</accession>
<dbReference type="GO" id="GO:0003677">
    <property type="term" value="F:DNA binding"/>
    <property type="evidence" value="ECO:0007669"/>
    <property type="project" value="InterPro"/>
</dbReference>
<feature type="compositionally biased region" description="Polar residues" evidence="1">
    <location>
        <begin position="58"/>
        <end position="69"/>
    </location>
</feature>
<dbReference type="SMART" id="SM00966">
    <property type="entry name" value="SpoVT_AbrB"/>
    <property type="match status" value="1"/>
</dbReference>
<dbReference type="EMBL" id="LN890280">
    <property type="protein sequence ID" value="CUR52641.1"/>
    <property type="molecule type" value="Genomic_DNA"/>
</dbReference>
<gene>
    <name evidence="3" type="ORF">NDEV_1879</name>
</gene>
<dbReference type="InterPro" id="IPR007159">
    <property type="entry name" value="SpoVT-AbrB_dom"/>
</dbReference>
<dbReference type="InterPro" id="IPR037914">
    <property type="entry name" value="SpoVT-AbrB_sf"/>
</dbReference>
<dbReference type="Gene3D" id="2.10.260.10">
    <property type="match status" value="1"/>
</dbReference>
<dbReference type="Pfam" id="PF04014">
    <property type="entry name" value="MazE_antitoxin"/>
    <property type="match status" value="1"/>
</dbReference>
<feature type="domain" description="SpoVT-AbrB" evidence="2">
    <location>
        <begin position="11"/>
        <end position="54"/>
    </location>
</feature>
<dbReference type="KEGG" id="ndv:NDEV_1879"/>
<keyword evidence="4" id="KW-1185">Reference proteome</keyword>
<proteinExistence type="predicted"/>